<feature type="chain" id="PRO_5022072706" evidence="1">
    <location>
        <begin position="22"/>
        <end position="137"/>
    </location>
</feature>
<feature type="domain" description="DUF2059" evidence="2">
    <location>
        <begin position="73"/>
        <end position="128"/>
    </location>
</feature>
<accession>A0A552UV20</accession>
<dbReference type="OrthoDB" id="1143459at2"/>
<dbReference type="Proteomes" id="UP000320643">
    <property type="component" value="Unassembled WGS sequence"/>
</dbReference>
<dbReference type="EMBL" id="VJVZ01000015">
    <property type="protein sequence ID" value="TRW22081.1"/>
    <property type="molecule type" value="Genomic_DNA"/>
</dbReference>
<proteinExistence type="predicted"/>
<dbReference type="Pfam" id="PF09832">
    <property type="entry name" value="DUF2059"/>
    <property type="match status" value="1"/>
</dbReference>
<name>A0A552UV20_9FLAO</name>
<feature type="signal peptide" evidence="1">
    <location>
        <begin position="1"/>
        <end position="21"/>
    </location>
</feature>
<protein>
    <submittedName>
        <fullName evidence="3">DUF2059 domain-containing protein</fullName>
    </submittedName>
</protein>
<gene>
    <name evidence="3" type="ORF">FMM05_19220</name>
</gene>
<comment type="caution">
    <text evidence="3">The sequence shown here is derived from an EMBL/GenBank/DDBJ whole genome shotgun (WGS) entry which is preliminary data.</text>
</comment>
<sequence>MKKLLFAVAFLLISTVTFAQAQDAFRKDVVKFLEMSGVENTYKKVMEPYTQNIPIEKKAEFDKEFNASIKTLLGKMADLYMTALTHEEIKAVIKFYESPAGKKVTSISQSDDFMNKATALGQEWGQGVGEIVQKYAQ</sequence>
<organism evidence="3 4">
    <name type="scientific">Flavobacterium zepuense</name>
    <dbReference type="NCBI Taxonomy" id="2593302"/>
    <lineage>
        <taxon>Bacteria</taxon>
        <taxon>Pseudomonadati</taxon>
        <taxon>Bacteroidota</taxon>
        <taxon>Flavobacteriia</taxon>
        <taxon>Flavobacteriales</taxon>
        <taxon>Flavobacteriaceae</taxon>
        <taxon>Flavobacterium</taxon>
    </lineage>
</organism>
<keyword evidence="1" id="KW-0732">Signal</keyword>
<dbReference type="RefSeq" id="WP_143375047.1">
    <property type="nucleotide sequence ID" value="NZ_VJVZ01000015.1"/>
</dbReference>
<evidence type="ECO:0000313" key="3">
    <source>
        <dbReference type="EMBL" id="TRW22081.1"/>
    </source>
</evidence>
<keyword evidence="4" id="KW-1185">Reference proteome</keyword>
<evidence type="ECO:0000256" key="1">
    <source>
        <dbReference type="SAM" id="SignalP"/>
    </source>
</evidence>
<evidence type="ECO:0000259" key="2">
    <source>
        <dbReference type="Pfam" id="PF09832"/>
    </source>
</evidence>
<reference evidence="3 4" key="1">
    <citation type="submission" date="2019-07" db="EMBL/GenBank/DDBJ databases">
        <title>Flavobacterium sp. nov., isolated from glacier ice.</title>
        <authorList>
            <person name="Liu Q."/>
            <person name="Xin Y.-H."/>
        </authorList>
    </citation>
    <scope>NUCLEOTIDE SEQUENCE [LARGE SCALE GENOMIC DNA]</scope>
    <source>
        <strain evidence="3 4">ZT4R6</strain>
    </source>
</reference>
<dbReference type="InterPro" id="IPR018637">
    <property type="entry name" value="DUF2059"/>
</dbReference>
<evidence type="ECO:0000313" key="4">
    <source>
        <dbReference type="Proteomes" id="UP000320643"/>
    </source>
</evidence>
<dbReference type="AlphaFoldDB" id="A0A552UV20"/>